<reference evidence="4" key="1">
    <citation type="submission" date="2021-01" db="EMBL/GenBank/DDBJ databases">
        <title>Marivirga sp. nov., isolated from intertidal surface sediments.</title>
        <authorList>
            <person name="Zhang M."/>
        </authorList>
    </citation>
    <scope>NUCLEOTIDE SEQUENCE</scope>
    <source>
        <strain evidence="4">SM1354</strain>
    </source>
</reference>
<gene>
    <name evidence="4" type="ORF">JKP34_06790</name>
</gene>
<evidence type="ECO:0000256" key="1">
    <source>
        <dbReference type="PIRSR" id="PIRSR640198-1"/>
    </source>
</evidence>
<dbReference type="InterPro" id="IPR036597">
    <property type="entry name" value="Fido-like_dom_sf"/>
</dbReference>
<dbReference type="PANTHER" id="PTHR13504:SF38">
    <property type="entry name" value="FIDO DOMAIN-CONTAINING PROTEIN"/>
    <property type="match status" value="1"/>
</dbReference>
<evidence type="ECO:0000259" key="3">
    <source>
        <dbReference type="PROSITE" id="PS51459"/>
    </source>
</evidence>
<evidence type="ECO:0000313" key="4">
    <source>
        <dbReference type="EMBL" id="MBL0764951.1"/>
    </source>
</evidence>
<dbReference type="GO" id="GO:0005524">
    <property type="term" value="F:ATP binding"/>
    <property type="evidence" value="ECO:0007669"/>
    <property type="project" value="UniProtKB-KW"/>
</dbReference>
<dbReference type="Proteomes" id="UP000642920">
    <property type="component" value="Unassembled WGS sequence"/>
</dbReference>
<dbReference type="Gene3D" id="1.10.10.10">
    <property type="entry name" value="Winged helix-like DNA-binding domain superfamily/Winged helix DNA-binding domain"/>
    <property type="match status" value="1"/>
</dbReference>
<keyword evidence="5" id="KW-1185">Reference proteome</keyword>
<organism evidence="4 5">
    <name type="scientific">Marivirga atlantica</name>
    <dbReference type="NCBI Taxonomy" id="1548457"/>
    <lineage>
        <taxon>Bacteria</taxon>
        <taxon>Pseudomonadati</taxon>
        <taxon>Bacteroidota</taxon>
        <taxon>Cytophagia</taxon>
        <taxon>Cytophagales</taxon>
        <taxon>Marivirgaceae</taxon>
        <taxon>Marivirga</taxon>
    </lineage>
</organism>
<dbReference type="SUPFAM" id="SSF140931">
    <property type="entry name" value="Fic-like"/>
    <property type="match status" value="1"/>
</dbReference>
<feature type="binding site" evidence="2">
    <location>
        <begin position="268"/>
        <end position="275"/>
    </location>
    <ligand>
        <name>ATP</name>
        <dbReference type="ChEBI" id="CHEBI:30616"/>
    </ligand>
</feature>
<dbReference type="Gene3D" id="1.10.3290.10">
    <property type="entry name" value="Fido-like domain"/>
    <property type="match status" value="1"/>
</dbReference>
<dbReference type="InterPro" id="IPR003812">
    <property type="entry name" value="Fido"/>
</dbReference>
<dbReference type="InterPro" id="IPR040198">
    <property type="entry name" value="Fido_containing"/>
</dbReference>
<dbReference type="PROSITE" id="PS51459">
    <property type="entry name" value="FIDO"/>
    <property type="match status" value="1"/>
</dbReference>
<dbReference type="InterPro" id="IPR036388">
    <property type="entry name" value="WH-like_DNA-bd_sf"/>
</dbReference>
<protein>
    <submittedName>
        <fullName evidence="4">Fic family protein</fullName>
    </submittedName>
</protein>
<feature type="binding site" evidence="2">
    <location>
        <begin position="211"/>
        <end position="214"/>
    </location>
    <ligand>
        <name>ATP</name>
        <dbReference type="ChEBI" id="CHEBI:30616"/>
    </ligand>
</feature>
<dbReference type="Pfam" id="PF02661">
    <property type="entry name" value="Fic"/>
    <property type="match status" value="1"/>
</dbReference>
<dbReference type="RefSeq" id="WP_201919003.1">
    <property type="nucleotide sequence ID" value="NZ_JAERQG010000001.1"/>
</dbReference>
<name>A0A937A9T9_9BACT</name>
<proteinExistence type="predicted"/>
<keyword evidence="2" id="KW-0547">Nucleotide-binding</keyword>
<comment type="caution">
    <text evidence="4">The sequence shown here is derived from an EMBL/GenBank/DDBJ whole genome shotgun (WGS) entry which is preliminary data.</text>
</comment>
<accession>A0A937A9T9</accession>
<dbReference type="EMBL" id="JAERQG010000001">
    <property type="protein sequence ID" value="MBL0764951.1"/>
    <property type="molecule type" value="Genomic_DNA"/>
</dbReference>
<feature type="active site" evidence="1">
    <location>
        <position position="264"/>
    </location>
</feature>
<sequence length="437" mass="51378">MKFEKPPLVDINELIFNDKEIVHEFFSKKFEDFFKLINSRYLYWDDFKYRKDLPFDPVKSWALLKLNRRSNYKKLSFGQFDFCFNLTESIQKDLHEFDLKLVGGLYKSPITSFEKTEYLKNSLLEEAIASSQIEGAATTTKVAWEMLKSGRKPRNESEQMIFNNLRGIKFIDEEVKSSLDFKLIIEVHRIMTANTSAEDCAGSFRDGQIYVQDHIDGEIAHTPPEHKFVESLMGELCDFVNEDKTFIHPIIKASIIHFMIGFIHPFKDGNGRTARALFYWFLLKKDYSLIKSISISRAILDSRIQYDKAFLKTENDDNDLTYFIMYSIKSLRVAFESLVRYRDKKKNEREKSNLIAYKLIEKGLHKRQADLIGYLYTKDSNRVNISSYSQKHDIVRQTARKDLNDLQKLDLIEEEKEGRNVFFKLTSPEKVDMYLNA</sequence>
<feature type="domain" description="Fido" evidence="3">
    <location>
        <begin position="179"/>
        <end position="329"/>
    </location>
</feature>
<evidence type="ECO:0000256" key="2">
    <source>
        <dbReference type="PIRSR" id="PIRSR640198-2"/>
    </source>
</evidence>
<keyword evidence="2" id="KW-0067">ATP-binding</keyword>
<dbReference type="AlphaFoldDB" id="A0A937A9T9"/>
<evidence type="ECO:0000313" key="5">
    <source>
        <dbReference type="Proteomes" id="UP000642920"/>
    </source>
</evidence>
<dbReference type="PANTHER" id="PTHR13504">
    <property type="entry name" value="FIDO DOMAIN-CONTAINING PROTEIN DDB_G0283145"/>
    <property type="match status" value="1"/>
</dbReference>